<dbReference type="eggNOG" id="COG1317">
    <property type="taxonomic scope" value="Bacteria"/>
</dbReference>
<organism evidence="9 10">
    <name type="scientific">Demequina mangrovi</name>
    <dbReference type="NCBI Taxonomy" id="1043493"/>
    <lineage>
        <taxon>Bacteria</taxon>
        <taxon>Bacillati</taxon>
        <taxon>Actinomycetota</taxon>
        <taxon>Actinomycetes</taxon>
        <taxon>Micrococcales</taxon>
        <taxon>Demequinaceae</taxon>
        <taxon>Demequina</taxon>
    </lineage>
</organism>
<evidence type="ECO:0000256" key="5">
    <source>
        <dbReference type="ARBA" id="ARBA00022927"/>
    </source>
</evidence>
<evidence type="ECO:0000256" key="7">
    <source>
        <dbReference type="SAM" id="MobiDB-lite"/>
    </source>
</evidence>
<evidence type="ECO:0000259" key="8">
    <source>
        <dbReference type="Pfam" id="PF02108"/>
    </source>
</evidence>
<reference evidence="10" key="1">
    <citation type="submission" date="2016-10" db="EMBL/GenBank/DDBJ databases">
        <authorList>
            <person name="Varghese N."/>
        </authorList>
    </citation>
    <scope>NUCLEOTIDE SEQUENCE [LARGE SCALE GENOMIC DNA]</scope>
    <source>
        <strain evidence="10">DSM 24868</strain>
    </source>
</reference>
<dbReference type="Pfam" id="PF02108">
    <property type="entry name" value="FliH"/>
    <property type="match status" value="1"/>
</dbReference>
<keyword evidence="3" id="KW-0813">Transport</keyword>
<dbReference type="GO" id="GO:0005829">
    <property type="term" value="C:cytosol"/>
    <property type="evidence" value="ECO:0007669"/>
    <property type="project" value="TreeGrafter"/>
</dbReference>
<feature type="compositionally biased region" description="Low complexity" evidence="7">
    <location>
        <begin position="28"/>
        <end position="45"/>
    </location>
</feature>
<keyword evidence="9" id="KW-0282">Flagellum</keyword>
<dbReference type="Proteomes" id="UP000183315">
    <property type="component" value="Unassembled WGS sequence"/>
</dbReference>
<evidence type="ECO:0000256" key="1">
    <source>
        <dbReference type="ARBA" id="ARBA00003041"/>
    </source>
</evidence>
<keyword evidence="9" id="KW-0969">Cilium</keyword>
<dbReference type="OrthoDB" id="5114026at2"/>
<keyword evidence="10" id="KW-1185">Reference proteome</keyword>
<dbReference type="STRING" id="1043493.SAMN05421637_2201"/>
<dbReference type="InterPro" id="IPR018035">
    <property type="entry name" value="Flagellar_FliH/T3SS_HrpE"/>
</dbReference>
<feature type="compositionally biased region" description="Basic and acidic residues" evidence="7">
    <location>
        <begin position="47"/>
        <end position="61"/>
    </location>
</feature>
<sequence>MSPESKVSPFVPATIAPQRPEAGGESHAAGFAAGWAAGARAAAESAQEERARERAESARRQSARDAALCDALLALGAAVQAWRDRAVPVLAEAEQSVHAAALELAAAVLTHELADGPTAARSVLTRALAMPAELEPSTMRVHPETLVEIERLLEAGEATLPGGVELAADPRLGRGDVLVEHSDGALDARIGAGLDRARAILEGGL</sequence>
<dbReference type="InterPro" id="IPR051472">
    <property type="entry name" value="T3SS_Stator/FliH"/>
</dbReference>
<evidence type="ECO:0000313" key="9">
    <source>
        <dbReference type="EMBL" id="SEJ56230.1"/>
    </source>
</evidence>
<dbReference type="EMBL" id="FNZI01000005">
    <property type="protein sequence ID" value="SEJ56230.1"/>
    <property type="molecule type" value="Genomic_DNA"/>
</dbReference>
<dbReference type="AlphaFoldDB" id="A0A1H7A2Y8"/>
<evidence type="ECO:0000256" key="2">
    <source>
        <dbReference type="ARBA" id="ARBA00006602"/>
    </source>
</evidence>
<evidence type="ECO:0000256" key="4">
    <source>
        <dbReference type="ARBA" id="ARBA00022795"/>
    </source>
</evidence>
<gene>
    <name evidence="9" type="ORF">SAMN05421637_2201</name>
</gene>
<keyword evidence="6" id="KW-1006">Bacterial flagellum protein export</keyword>
<name>A0A1H7A2Y8_9MICO</name>
<evidence type="ECO:0000256" key="6">
    <source>
        <dbReference type="ARBA" id="ARBA00023225"/>
    </source>
</evidence>
<protein>
    <submittedName>
        <fullName evidence="9">Flagellar assembly protein FliH</fullName>
    </submittedName>
</protein>
<dbReference type="RefSeq" id="WP_074789456.1">
    <property type="nucleotide sequence ID" value="NZ_FNZI01000005.1"/>
</dbReference>
<keyword evidence="9" id="KW-0966">Cell projection</keyword>
<evidence type="ECO:0000313" key="10">
    <source>
        <dbReference type="Proteomes" id="UP000183315"/>
    </source>
</evidence>
<keyword evidence="4" id="KW-1005">Bacterial flagellum biogenesis</keyword>
<dbReference type="PANTHER" id="PTHR34982">
    <property type="entry name" value="YOP PROTEINS TRANSLOCATION PROTEIN L"/>
    <property type="match status" value="1"/>
</dbReference>
<dbReference type="PANTHER" id="PTHR34982:SF1">
    <property type="entry name" value="FLAGELLAR ASSEMBLY PROTEIN FLIH"/>
    <property type="match status" value="1"/>
</dbReference>
<comment type="function">
    <text evidence="1">Needed for flagellar regrowth and assembly.</text>
</comment>
<dbReference type="GO" id="GO:0044781">
    <property type="term" value="P:bacterial-type flagellum organization"/>
    <property type="evidence" value="ECO:0007669"/>
    <property type="project" value="UniProtKB-KW"/>
</dbReference>
<feature type="region of interest" description="Disordered" evidence="7">
    <location>
        <begin position="1"/>
        <end position="61"/>
    </location>
</feature>
<comment type="similarity">
    <text evidence="2">Belongs to the FliH family.</text>
</comment>
<keyword evidence="5" id="KW-0653">Protein transport</keyword>
<proteinExistence type="inferred from homology"/>
<evidence type="ECO:0000256" key="3">
    <source>
        <dbReference type="ARBA" id="ARBA00022448"/>
    </source>
</evidence>
<accession>A0A1H7A2Y8</accession>
<feature type="domain" description="Flagellar assembly protein FliH/Type III secretion system HrpE" evidence="8">
    <location>
        <begin position="80"/>
        <end position="191"/>
    </location>
</feature>
<dbReference type="GO" id="GO:0015031">
    <property type="term" value="P:protein transport"/>
    <property type="evidence" value="ECO:0007669"/>
    <property type="project" value="UniProtKB-KW"/>
</dbReference>